<keyword evidence="2" id="KW-0548">Nucleotidyltransferase</keyword>
<dbReference type="Pfam" id="PF17921">
    <property type="entry name" value="Integrase_H2C2"/>
    <property type="match status" value="1"/>
</dbReference>
<keyword evidence="11" id="KW-1185">Reference proteome</keyword>
<dbReference type="Proteomes" id="UP000225706">
    <property type="component" value="Unassembled WGS sequence"/>
</dbReference>
<name>A0A2B4RBY5_STYPI</name>
<keyword evidence="3" id="KW-0540">Nuclease</keyword>
<dbReference type="OrthoDB" id="5984605at2759"/>
<comment type="caution">
    <text evidence="10">The sequence shown here is derived from an EMBL/GenBank/DDBJ whole genome shotgun (WGS) entry which is preliminary data.</text>
</comment>
<dbReference type="CDD" id="cd09274">
    <property type="entry name" value="RNase_HI_RT_Ty3"/>
    <property type="match status" value="1"/>
</dbReference>
<dbReference type="GO" id="GO:0003964">
    <property type="term" value="F:RNA-directed DNA polymerase activity"/>
    <property type="evidence" value="ECO:0007669"/>
    <property type="project" value="UniProtKB-KW"/>
</dbReference>
<protein>
    <submittedName>
        <fullName evidence="10">Retrovirus-related Pol polyprotein</fullName>
    </submittedName>
</protein>
<evidence type="ECO:0000256" key="1">
    <source>
        <dbReference type="ARBA" id="ARBA00022679"/>
    </source>
</evidence>
<evidence type="ECO:0000256" key="2">
    <source>
        <dbReference type="ARBA" id="ARBA00022695"/>
    </source>
</evidence>
<evidence type="ECO:0000256" key="6">
    <source>
        <dbReference type="ARBA" id="ARBA00022918"/>
    </source>
</evidence>
<dbReference type="InterPro" id="IPR043502">
    <property type="entry name" value="DNA/RNA_pol_sf"/>
</dbReference>
<dbReference type="InterPro" id="IPR041588">
    <property type="entry name" value="Integrase_H2C2"/>
</dbReference>
<dbReference type="AlphaFoldDB" id="A0A2B4RBY5"/>
<dbReference type="InterPro" id="IPR043128">
    <property type="entry name" value="Rev_trsase/Diguanyl_cyclase"/>
</dbReference>
<feature type="region of interest" description="Disordered" evidence="7">
    <location>
        <begin position="105"/>
        <end position="144"/>
    </location>
</feature>
<dbReference type="Gene3D" id="3.10.10.10">
    <property type="entry name" value="HIV Type 1 Reverse Transcriptase, subunit A, domain 1"/>
    <property type="match status" value="1"/>
</dbReference>
<keyword evidence="4" id="KW-0255">Endonuclease</keyword>
<dbReference type="SUPFAM" id="SSF56672">
    <property type="entry name" value="DNA/RNA polymerases"/>
    <property type="match status" value="1"/>
</dbReference>
<evidence type="ECO:0000313" key="11">
    <source>
        <dbReference type="Proteomes" id="UP000225706"/>
    </source>
</evidence>
<evidence type="ECO:0000313" key="10">
    <source>
        <dbReference type="EMBL" id="PFX13898.1"/>
    </source>
</evidence>
<gene>
    <name evidence="10" type="primary">POL</name>
    <name evidence="10" type="ORF">AWC38_SpisGene21986</name>
</gene>
<dbReference type="PANTHER" id="PTHR37984:SF8">
    <property type="entry name" value="CCHC-TYPE DOMAIN-CONTAINING PROTEIN"/>
    <property type="match status" value="1"/>
</dbReference>
<dbReference type="Gene3D" id="1.10.340.70">
    <property type="match status" value="1"/>
</dbReference>
<dbReference type="GO" id="GO:0016787">
    <property type="term" value="F:hydrolase activity"/>
    <property type="evidence" value="ECO:0007669"/>
    <property type="project" value="UniProtKB-KW"/>
</dbReference>
<feature type="domain" description="Reverse transcriptase RNase H-like" evidence="8">
    <location>
        <begin position="440"/>
        <end position="539"/>
    </location>
</feature>
<dbReference type="InterPro" id="IPR050951">
    <property type="entry name" value="Retrovirus_Pol_polyprotein"/>
</dbReference>
<keyword evidence="1" id="KW-0808">Transferase</keyword>
<dbReference type="PANTHER" id="PTHR37984">
    <property type="entry name" value="PROTEIN CBG26694"/>
    <property type="match status" value="1"/>
</dbReference>
<dbReference type="EMBL" id="LSMT01000874">
    <property type="protein sequence ID" value="PFX13898.1"/>
    <property type="molecule type" value="Genomic_DNA"/>
</dbReference>
<evidence type="ECO:0000256" key="4">
    <source>
        <dbReference type="ARBA" id="ARBA00022759"/>
    </source>
</evidence>
<proteinExistence type="predicted"/>
<accession>A0A2B4RBY5</accession>
<dbReference type="Gene3D" id="3.30.70.270">
    <property type="match status" value="1"/>
</dbReference>
<dbReference type="FunFam" id="1.10.340.70:FF:000003">
    <property type="entry name" value="Protein CBG25708"/>
    <property type="match status" value="1"/>
</dbReference>
<dbReference type="GO" id="GO:0004519">
    <property type="term" value="F:endonuclease activity"/>
    <property type="evidence" value="ECO:0007669"/>
    <property type="project" value="UniProtKB-KW"/>
</dbReference>
<feature type="domain" description="Integrase zinc-binding" evidence="9">
    <location>
        <begin position="649"/>
        <end position="704"/>
    </location>
</feature>
<dbReference type="InterPro" id="IPR041373">
    <property type="entry name" value="RT_RNaseH"/>
</dbReference>
<sequence>MEVYLAASAASEKDGNVQTAIILNCAGPQVLEVYDNIICLNAKDKHKPDKVLEALENYCNPRDNEVLDSHTFWNTPYQEPFDLFPYGAQNESRVLQLSAAKVNKVAQKPGPRVPRNNKPEGGNRHVKKNNEVSQSPSGKDDHDDRWLMAVSHKEDSIIAILTLNDHDVRFQLDNTADVNTICQIHIRKYQVSLITVCLNMWNKTNLKPLGEAVLRVVNPRTKEESDVKSIVVPNGFINLLGLKTTKALGFITINEECFISLINIPRLGDLGAATLQIDKNVQLKVLPCRNIPLAIENAMKEELDQLVEKDKESSKLTTMITPFGRYQWMTLPFGLQLSSEIFQCKLDEALGGLEGVFSVIDDIVIAGYGVTVEEAQINNQRKLTEPSKGHRITKDGIKIDEAKLQAISNMTAPTDVAGVKRLCGMENLSESPCLGYFGDSKEVVIQVDSSKHGIAAVQLQEGRPVEYALRALTPSERNWAQIEKEALSVLYGIEKFHQYKHGSPVKVENDHNPLAAILRKPLSQTPKRLQDIIMQYQRYGFHFAFVKGTDLLIADTLSRAHQNNSRNDQDDRARIMNVNVFGDILDKRLDEIRDMTSCDSSLQAVMKLVLEGWPADKRQTPVCALPYFNMQDCLSVVDGILVKGKVVVIPMALRPSIKRRLHSAHLGHDSMLRQARGTVYWPNMTSDIKQIANMCETCQGMKPRNSPEPLKQDMQ</sequence>
<keyword evidence="5" id="KW-0378">Hydrolase</keyword>
<evidence type="ECO:0000256" key="5">
    <source>
        <dbReference type="ARBA" id="ARBA00022801"/>
    </source>
</evidence>
<organism evidence="10 11">
    <name type="scientific">Stylophora pistillata</name>
    <name type="common">Smooth cauliflower coral</name>
    <dbReference type="NCBI Taxonomy" id="50429"/>
    <lineage>
        <taxon>Eukaryota</taxon>
        <taxon>Metazoa</taxon>
        <taxon>Cnidaria</taxon>
        <taxon>Anthozoa</taxon>
        <taxon>Hexacorallia</taxon>
        <taxon>Scleractinia</taxon>
        <taxon>Astrocoeniina</taxon>
        <taxon>Pocilloporidae</taxon>
        <taxon>Stylophora</taxon>
    </lineage>
</organism>
<evidence type="ECO:0000256" key="7">
    <source>
        <dbReference type="SAM" id="MobiDB-lite"/>
    </source>
</evidence>
<evidence type="ECO:0000259" key="9">
    <source>
        <dbReference type="Pfam" id="PF17921"/>
    </source>
</evidence>
<reference evidence="11" key="1">
    <citation type="journal article" date="2017" name="bioRxiv">
        <title>Comparative analysis of the genomes of Stylophora pistillata and Acropora digitifera provides evidence for extensive differences between species of corals.</title>
        <authorList>
            <person name="Voolstra C.R."/>
            <person name="Li Y."/>
            <person name="Liew Y.J."/>
            <person name="Baumgarten S."/>
            <person name="Zoccola D."/>
            <person name="Flot J.-F."/>
            <person name="Tambutte S."/>
            <person name="Allemand D."/>
            <person name="Aranda M."/>
        </authorList>
    </citation>
    <scope>NUCLEOTIDE SEQUENCE [LARGE SCALE GENOMIC DNA]</scope>
</reference>
<evidence type="ECO:0000259" key="8">
    <source>
        <dbReference type="Pfam" id="PF17917"/>
    </source>
</evidence>
<dbReference type="Pfam" id="PF17917">
    <property type="entry name" value="RT_RNaseH"/>
    <property type="match status" value="1"/>
</dbReference>
<keyword evidence="6" id="KW-0695">RNA-directed DNA polymerase</keyword>
<evidence type="ECO:0000256" key="3">
    <source>
        <dbReference type="ARBA" id="ARBA00022722"/>
    </source>
</evidence>